<evidence type="ECO:0000259" key="5">
    <source>
        <dbReference type="Pfam" id="PF13087"/>
    </source>
</evidence>
<evidence type="ECO:0000259" key="6">
    <source>
        <dbReference type="Pfam" id="PF13482"/>
    </source>
</evidence>
<dbReference type="Pfam" id="PF13482">
    <property type="entry name" value="RNase_H_2"/>
    <property type="match status" value="1"/>
</dbReference>
<name>A0A6J7RM56_9ZZZZ</name>
<protein>
    <submittedName>
        <fullName evidence="8">Unannotated protein</fullName>
    </submittedName>
</protein>
<dbReference type="EMBL" id="CAFBLT010000001">
    <property type="protein sequence ID" value="CAB4877233.1"/>
    <property type="molecule type" value="Genomic_DNA"/>
</dbReference>
<evidence type="ECO:0000256" key="1">
    <source>
        <dbReference type="ARBA" id="ARBA00022741"/>
    </source>
</evidence>
<gene>
    <name evidence="7" type="ORF">UFOPK3427_01206</name>
    <name evidence="8" type="ORF">UFOPK4112_01509</name>
</gene>
<dbReference type="GO" id="GO:0016787">
    <property type="term" value="F:hydrolase activity"/>
    <property type="evidence" value="ECO:0007669"/>
    <property type="project" value="UniProtKB-KW"/>
</dbReference>
<dbReference type="EMBL" id="CAFBPM010000018">
    <property type="protein sequence ID" value="CAB5029704.1"/>
    <property type="molecule type" value="Genomic_DNA"/>
</dbReference>
<feature type="domain" description="YprB ribonuclease H-like" evidence="6">
    <location>
        <begin position="316"/>
        <end position="494"/>
    </location>
</feature>
<keyword evidence="2" id="KW-0378">Hydrolase</keyword>
<dbReference type="PANTHER" id="PTHR43788">
    <property type="entry name" value="DNA2/NAM7 HELICASE FAMILY MEMBER"/>
    <property type="match status" value="1"/>
</dbReference>
<dbReference type="InterPro" id="IPR038720">
    <property type="entry name" value="YprB_RNase_H-like_dom"/>
</dbReference>
<dbReference type="InterPro" id="IPR012337">
    <property type="entry name" value="RNaseH-like_sf"/>
</dbReference>
<keyword evidence="4" id="KW-0067">ATP-binding</keyword>
<feature type="domain" description="DNA2/NAM7 helicase-like C-terminal" evidence="5">
    <location>
        <begin position="906"/>
        <end position="1086"/>
    </location>
</feature>
<organism evidence="8">
    <name type="scientific">freshwater metagenome</name>
    <dbReference type="NCBI Taxonomy" id="449393"/>
    <lineage>
        <taxon>unclassified sequences</taxon>
        <taxon>metagenomes</taxon>
        <taxon>ecological metagenomes</taxon>
    </lineage>
</organism>
<dbReference type="CDD" id="cd18808">
    <property type="entry name" value="SF1_C_Upf1"/>
    <property type="match status" value="1"/>
</dbReference>
<keyword evidence="3" id="KW-0347">Helicase</keyword>
<reference evidence="8" key="1">
    <citation type="submission" date="2020-05" db="EMBL/GenBank/DDBJ databases">
        <authorList>
            <person name="Chiriac C."/>
            <person name="Salcher M."/>
            <person name="Ghai R."/>
            <person name="Kavagutti S V."/>
        </authorList>
    </citation>
    <scope>NUCLEOTIDE SEQUENCE</scope>
</reference>
<evidence type="ECO:0000256" key="2">
    <source>
        <dbReference type="ARBA" id="ARBA00022801"/>
    </source>
</evidence>
<dbReference type="Pfam" id="PF13087">
    <property type="entry name" value="AAA_12"/>
    <property type="match status" value="1"/>
</dbReference>
<evidence type="ECO:0000313" key="8">
    <source>
        <dbReference type="EMBL" id="CAB5029704.1"/>
    </source>
</evidence>
<dbReference type="InterPro" id="IPR047187">
    <property type="entry name" value="SF1_C_Upf1"/>
</dbReference>
<dbReference type="InterPro" id="IPR050534">
    <property type="entry name" value="Coronavir_polyprotein_1ab"/>
</dbReference>
<dbReference type="AlphaFoldDB" id="A0A6J7RM56"/>
<dbReference type="GO" id="GO:0005524">
    <property type="term" value="F:ATP binding"/>
    <property type="evidence" value="ECO:0007669"/>
    <property type="project" value="UniProtKB-KW"/>
</dbReference>
<dbReference type="NCBIfam" id="TIGR03491">
    <property type="entry name" value="TM0106 family RecB-like putative nuclease"/>
    <property type="match status" value="1"/>
</dbReference>
<dbReference type="CDD" id="cd17934">
    <property type="entry name" value="DEXXQc_Upf1-like"/>
    <property type="match status" value="1"/>
</dbReference>
<sequence>MSLEALSPTIITGWLECEHSLTLRLKGSSAPQAFGDFADLVRDKGTAHEEAVLARYEAEGLRVLRVPEKGDRKFEQWAADSLGLLDSPGVDVIYQLPLVHNSIKGVADFLVKVPSDGTYSEWEPVDAKLARSEGKPGHLLQICFYSEAVESLVGAPPKLMHLELGSGTRESYRFEEFGPYWRRMKIELARASEGGAPLAETEPEPCSFCDYCDFQKICETKWRDEDSLVFVANLLKGDRQALKDAGIETLEALATASESTALPSERFDRVHEQAALQREYRNSESAPIPFRHLEPGDDPTWGHGYSHLPKPADGDVFFDLEGHPLFTAEKGIFFLFGLTYEENGEWIYDARWAHDFESQERQAVELVAFFEERRRQFPAMHVYHYNHTERSSLCSMTADTEASVSFAHMSSTGLFIDLLTVVRNSYQMGIESYGLKQLEKVTGFDRSDGIEAGSGAVLLYENYVKGGDSSLLDAIAVYNEDDVRSTKVLRDWLVEHRPDGLRWREAELPEYDNNAELDELEFQLLKFDQGTNEHLLGNLIGYWRRERSAQMTPLRELVSQPVADLVDEEKVITELSVLHRETVSVNDETGAVKETATFTFPEQDVDEDWGKDKSKFFIAGVDGETNFANRNAIDLEQRTISLTWSRDPGKQNLLPISVIPDDWVSPKVKEAALMAAASDILTNPNSLPDVTKEILRQNKPRFFEGKGPKGGIFNDDIDEMVAWISELDRSVVAVQGPPGTGKTYRGARMVRKLINEGKRVGICAPSYAAIGNFMEAVVKLHQEEGGFELKASQKIPGSKSAKPLAPDVYYATSPKTVANPKYNLVGGTSWFFCGKEIIENPVDYLIVDEAGQMSLADIAAMSLHVTNVVLLGDPLQLEQVSNAVHAEGSGQSSLEYMLDGAMTIAEDRGVFIEETRRMHPSICHFISTQIYEDRLKSHESCDQQVVEGYGAGLRWIEAHHSDNSTESTEEAELIAAKMKELLGANWTDQDGNQRPLEAKDFMVVAPFNKQKDEIRRVLELDPDLAPIAESVGTVDKFQGREAPVVFFSLTTSDGEDLTRGADFLFSRNRLNVAVSRARSLAYLVCTEALLGTKASKVDDMRLIGTLNSFVEEASEA</sequence>
<dbReference type="Pfam" id="PF13604">
    <property type="entry name" value="AAA_30"/>
    <property type="match status" value="1"/>
</dbReference>
<evidence type="ECO:0000256" key="3">
    <source>
        <dbReference type="ARBA" id="ARBA00022806"/>
    </source>
</evidence>
<dbReference type="InterPro" id="IPR019993">
    <property type="entry name" value="RecB_nuclease_TM0106_put"/>
</dbReference>
<proteinExistence type="predicted"/>
<dbReference type="Gene3D" id="3.40.50.300">
    <property type="entry name" value="P-loop containing nucleotide triphosphate hydrolases"/>
    <property type="match status" value="2"/>
</dbReference>
<dbReference type="InterPro" id="IPR011604">
    <property type="entry name" value="PDDEXK-like_dom_sf"/>
</dbReference>
<dbReference type="InterPro" id="IPR041679">
    <property type="entry name" value="DNA2/NAM7-like_C"/>
</dbReference>
<evidence type="ECO:0000256" key="4">
    <source>
        <dbReference type="ARBA" id="ARBA00022840"/>
    </source>
</evidence>
<dbReference type="SUPFAM" id="SSF52540">
    <property type="entry name" value="P-loop containing nucleoside triphosphate hydrolases"/>
    <property type="match status" value="1"/>
</dbReference>
<dbReference type="Gene3D" id="3.90.320.10">
    <property type="match status" value="1"/>
</dbReference>
<dbReference type="SUPFAM" id="SSF53098">
    <property type="entry name" value="Ribonuclease H-like"/>
    <property type="match status" value="1"/>
</dbReference>
<keyword evidence="1" id="KW-0547">Nucleotide-binding</keyword>
<evidence type="ECO:0000313" key="7">
    <source>
        <dbReference type="EMBL" id="CAB4877233.1"/>
    </source>
</evidence>
<dbReference type="GO" id="GO:0043139">
    <property type="term" value="F:5'-3' DNA helicase activity"/>
    <property type="evidence" value="ECO:0007669"/>
    <property type="project" value="TreeGrafter"/>
</dbReference>
<accession>A0A6J7RM56</accession>
<dbReference type="PANTHER" id="PTHR43788:SF8">
    <property type="entry name" value="DNA-BINDING PROTEIN SMUBP-2"/>
    <property type="match status" value="1"/>
</dbReference>
<dbReference type="InterPro" id="IPR027417">
    <property type="entry name" value="P-loop_NTPase"/>
</dbReference>